<accession>A0A3M2RBG9</accession>
<dbReference type="HAMAP" id="MF_00316">
    <property type="entry name" value="MobA"/>
    <property type="match status" value="1"/>
</dbReference>
<comment type="subcellular location">
    <subcellularLocation>
        <location evidence="8">Cytoplasm</location>
    </subcellularLocation>
</comment>
<feature type="binding site" evidence="8">
    <location>
        <position position="106"/>
    </location>
    <ligand>
        <name>GTP</name>
        <dbReference type="ChEBI" id="CHEBI:37565"/>
    </ligand>
</feature>
<dbReference type="AlphaFoldDB" id="A0A3M2RBG9"/>
<dbReference type="InterPro" id="IPR029044">
    <property type="entry name" value="Nucleotide-diphossugar_trans"/>
</dbReference>
<protein>
    <recommendedName>
        <fullName evidence="8">Molybdenum cofactor guanylyltransferase</fullName>
        <shortName evidence="8">MoCo guanylyltransferase</shortName>
        <ecNumber evidence="8">2.7.7.77</ecNumber>
    </recommendedName>
    <alternativeName>
        <fullName evidence="8">GTP:molybdopterin guanylyltransferase</fullName>
    </alternativeName>
    <alternativeName>
        <fullName evidence="8">Mo-MPT guanylyltransferase</fullName>
    </alternativeName>
    <alternativeName>
        <fullName evidence="8">Molybdopterin guanylyltransferase</fullName>
    </alternativeName>
    <alternativeName>
        <fullName evidence="8">Molybdopterin-guanine dinucleotide synthase</fullName>
        <shortName evidence="8">MGD synthase</shortName>
    </alternativeName>
</protein>
<evidence type="ECO:0000313" key="11">
    <source>
        <dbReference type="Proteomes" id="UP000265903"/>
    </source>
</evidence>
<evidence type="ECO:0000256" key="3">
    <source>
        <dbReference type="ARBA" id="ARBA00022723"/>
    </source>
</evidence>
<comment type="function">
    <text evidence="8">Transfers a GMP moiety from GTP to Mo-molybdopterin (Mo-MPT) cofactor (Moco or molybdenum cofactor) to form Mo-molybdopterin guanine dinucleotide (Mo-MGD) cofactor.</text>
</comment>
<evidence type="ECO:0000256" key="6">
    <source>
        <dbReference type="ARBA" id="ARBA00023134"/>
    </source>
</evidence>
<comment type="subunit">
    <text evidence="8">Monomer.</text>
</comment>
<comment type="catalytic activity">
    <reaction evidence="8">
        <text>Mo-molybdopterin + GTP + H(+) = Mo-molybdopterin guanine dinucleotide + diphosphate</text>
        <dbReference type="Rhea" id="RHEA:34243"/>
        <dbReference type="ChEBI" id="CHEBI:15378"/>
        <dbReference type="ChEBI" id="CHEBI:33019"/>
        <dbReference type="ChEBI" id="CHEBI:37565"/>
        <dbReference type="ChEBI" id="CHEBI:71302"/>
        <dbReference type="ChEBI" id="CHEBI:71310"/>
        <dbReference type="EC" id="2.7.7.77"/>
    </reaction>
</comment>
<dbReference type="NCBIfam" id="TIGR02665">
    <property type="entry name" value="molyb_mobA"/>
    <property type="match status" value="1"/>
</dbReference>
<dbReference type="OrthoDB" id="9788394at2"/>
<evidence type="ECO:0000313" key="10">
    <source>
        <dbReference type="EMBL" id="RMJ02618.1"/>
    </source>
</evidence>
<dbReference type="GO" id="GO:0046872">
    <property type="term" value="F:metal ion binding"/>
    <property type="evidence" value="ECO:0007669"/>
    <property type="project" value="UniProtKB-KW"/>
</dbReference>
<feature type="binding site" evidence="8">
    <location>
        <position position="106"/>
    </location>
    <ligand>
        <name>Mg(2+)</name>
        <dbReference type="ChEBI" id="CHEBI:18420"/>
    </ligand>
</feature>
<comment type="caution">
    <text evidence="8">Lacks conserved residue(s) required for the propagation of feature annotation.</text>
</comment>
<proteinExistence type="inferred from homology"/>
<name>A0A3M2RBG9_9GAMM</name>
<evidence type="ECO:0000256" key="5">
    <source>
        <dbReference type="ARBA" id="ARBA00022842"/>
    </source>
</evidence>
<dbReference type="EC" id="2.7.7.77" evidence="8"/>
<keyword evidence="10" id="KW-0548">Nucleotidyltransferase</keyword>
<comment type="cofactor">
    <cofactor evidence="8">
        <name>Mg(2+)</name>
        <dbReference type="ChEBI" id="CHEBI:18420"/>
    </cofactor>
</comment>
<evidence type="ECO:0000259" key="9">
    <source>
        <dbReference type="Pfam" id="PF12804"/>
    </source>
</evidence>
<keyword evidence="11" id="KW-1185">Reference proteome</keyword>
<dbReference type="InterPro" id="IPR025877">
    <property type="entry name" value="MobA-like_NTP_Trfase"/>
</dbReference>
<organism evidence="10 11">
    <name type="scientific">Marinobacter litoralis</name>
    <dbReference type="NCBI Taxonomy" id="187981"/>
    <lineage>
        <taxon>Bacteria</taxon>
        <taxon>Pseudomonadati</taxon>
        <taxon>Pseudomonadota</taxon>
        <taxon>Gammaproteobacteria</taxon>
        <taxon>Pseudomonadales</taxon>
        <taxon>Marinobacteraceae</taxon>
        <taxon>Marinobacter</taxon>
    </lineage>
</organism>
<comment type="similarity">
    <text evidence="8">Belongs to the MobA family.</text>
</comment>
<dbReference type="EMBL" id="QMDL01000003">
    <property type="protein sequence ID" value="RMJ02618.1"/>
    <property type="molecule type" value="Genomic_DNA"/>
</dbReference>
<evidence type="ECO:0000256" key="8">
    <source>
        <dbReference type="HAMAP-Rule" id="MF_00316"/>
    </source>
</evidence>
<dbReference type="Gene3D" id="3.90.550.10">
    <property type="entry name" value="Spore Coat Polysaccharide Biosynthesis Protein SpsA, Chain A"/>
    <property type="match status" value="1"/>
</dbReference>
<comment type="domain">
    <text evidence="8">The N-terminal domain determines nucleotide recognition and specific binding, while the C-terminal domain determines the specific binding to the target protein.</text>
</comment>
<keyword evidence="1 8" id="KW-0963">Cytoplasm</keyword>
<feature type="binding site" evidence="8">
    <location>
        <position position="25"/>
    </location>
    <ligand>
        <name>GTP</name>
        <dbReference type="ChEBI" id="CHEBI:37565"/>
    </ligand>
</feature>
<gene>
    <name evidence="8 10" type="primary">mobA</name>
    <name evidence="10" type="ORF">DOQ08_02081</name>
</gene>
<keyword evidence="3 8" id="KW-0479">Metal-binding</keyword>
<keyword evidence="5 8" id="KW-0460">Magnesium</keyword>
<comment type="caution">
    <text evidence="10">The sequence shown here is derived from an EMBL/GenBank/DDBJ whole genome shotgun (WGS) entry which is preliminary data.</text>
</comment>
<dbReference type="PANTHER" id="PTHR19136">
    <property type="entry name" value="MOLYBDENUM COFACTOR GUANYLYLTRANSFERASE"/>
    <property type="match status" value="1"/>
</dbReference>
<keyword evidence="2 8" id="KW-0808">Transferase</keyword>
<dbReference type="RefSeq" id="WP_114334859.1">
    <property type="nucleotide sequence ID" value="NZ_QMDL01000003.1"/>
</dbReference>
<evidence type="ECO:0000256" key="4">
    <source>
        <dbReference type="ARBA" id="ARBA00022741"/>
    </source>
</evidence>
<dbReference type="CDD" id="cd02503">
    <property type="entry name" value="MobA"/>
    <property type="match status" value="1"/>
</dbReference>
<feature type="domain" description="MobA-like NTP transferase" evidence="9">
    <location>
        <begin position="9"/>
        <end position="166"/>
    </location>
</feature>
<dbReference type="GO" id="GO:0061603">
    <property type="term" value="F:molybdenum cofactor guanylyltransferase activity"/>
    <property type="evidence" value="ECO:0007669"/>
    <property type="project" value="UniProtKB-EC"/>
</dbReference>
<feature type="binding site" evidence="8">
    <location>
        <position position="72"/>
    </location>
    <ligand>
        <name>GTP</name>
        <dbReference type="ChEBI" id="CHEBI:37565"/>
    </ligand>
</feature>
<keyword evidence="7 8" id="KW-0501">Molybdenum cofactor biosynthesis</keyword>
<evidence type="ECO:0000256" key="7">
    <source>
        <dbReference type="ARBA" id="ARBA00023150"/>
    </source>
</evidence>
<evidence type="ECO:0000256" key="2">
    <source>
        <dbReference type="ARBA" id="ARBA00022679"/>
    </source>
</evidence>
<dbReference type="Pfam" id="PF12804">
    <property type="entry name" value="NTP_transf_3"/>
    <property type="match status" value="1"/>
</dbReference>
<dbReference type="GO" id="GO:0005737">
    <property type="term" value="C:cytoplasm"/>
    <property type="evidence" value="ECO:0007669"/>
    <property type="project" value="UniProtKB-SubCell"/>
</dbReference>
<feature type="binding site" evidence="8">
    <location>
        <begin position="12"/>
        <end position="14"/>
    </location>
    <ligand>
        <name>GTP</name>
        <dbReference type="ChEBI" id="CHEBI:37565"/>
    </ligand>
</feature>
<keyword evidence="6 8" id="KW-0342">GTP-binding</keyword>
<dbReference type="Proteomes" id="UP000265903">
    <property type="component" value="Unassembled WGS sequence"/>
</dbReference>
<dbReference type="PANTHER" id="PTHR19136:SF81">
    <property type="entry name" value="MOLYBDENUM COFACTOR GUANYLYLTRANSFERASE"/>
    <property type="match status" value="1"/>
</dbReference>
<keyword evidence="4 8" id="KW-0547">Nucleotide-binding</keyword>
<reference evidence="10 11" key="1">
    <citation type="submission" date="2018-08" db="EMBL/GenBank/DDBJ databases">
        <title>Whole Genome Sequence of the Moderate Halophilic Marine Bacterium Marinobacter litoralis Sw-45.</title>
        <authorList>
            <person name="Musa H."/>
        </authorList>
    </citation>
    <scope>NUCLEOTIDE SEQUENCE [LARGE SCALE GENOMIC DNA]</scope>
    <source>
        <strain evidence="10 11">Sw-45</strain>
    </source>
</reference>
<dbReference type="GO" id="GO:0005525">
    <property type="term" value="F:GTP binding"/>
    <property type="evidence" value="ECO:0007669"/>
    <property type="project" value="UniProtKB-UniRule"/>
</dbReference>
<sequence>MNKPERIIGLLLAGGKASRMGGIDKGAMLWEGEPMAQWVLRALSVVTPRCFISANRSVQGYQSLASGRVLPDLEHLRDQGPLAGLLTGLIAARQQGASAVLVCPCDTPGITPEIFQSLLSAWEKQPSRPAIAENHGRIHPLHGVYPVSLIEVLEHWLATGNRRVMGFVKSVGAVTVNCPEAEEVFKNRNRPEDLIR</sequence>
<evidence type="ECO:0000256" key="1">
    <source>
        <dbReference type="ARBA" id="ARBA00022490"/>
    </source>
</evidence>
<dbReference type="GO" id="GO:0006777">
    <property type="term" value="P:Mo-molybdopterin cofactor biosynthetic process"/>
    <property type="evidence" value="ECO:0007669"/>
    <property type="project" value="UniProtKB-KW"/>
</dbReference>
<dbReference type="SUPFAM" id="SSF53448">
    <property type="entry name" value="Nucleotide-diphospho-sugar transferases"/>
    <property type="match status" value="1"/>
</dbReference>
<dbReference type="InterPro" id="IPR013482">
    <property type="entry name" value="Molybde_CF_guanTrfase"/>
</dbReference>